<dbReference type="PROSITE" id="PS51409">
    <property type="entry name" value="ARGINASE_2"/>
    <property type="match status" value="1"/>
</dbReference>
<evidence type="ECO:0000256" key="6">
    <source>
        <dbReference type="NCBIfam" id="TIGR01227"/>
    </source>
</evidence>
<dbReference type="CDD" id="cd09988">
    <property type="entry name" value="Formimidoylglutamase"/>
    <property type="match status" value="1"/>
</dbReference>
<keyword evidence="3 5" id="KW-0369">Histidine metabolism</keyword>
<feature type="binding site" evidence="5">
    <location>
        <position position="163"/>
    </location>
    <ligand>
        <name>Mn(2+)</name>
        <dbReference type="ChEBI" id="CHEBI:29035"/>
        <label>1</label>
    </ligand>
</feature>
<evidence type="ECO:0000256" key="2">
    <source>
        <dbReference type="ARBA" id="ARBA00022801"/>
    </source>
</evidence>
<keyword evidence="4 5" id="KW-0464">Manganese</keyword>
<keyword evidence="1 5" id="KW-0479">Metal-binding</keyword>
<dbReference type="HAMAP" id="MF_00737">
    <property type="entry name" value="Formimidoylglutam"/>
    <property type="match status" value="1"/>
</dbReference>
<dbReference type="SUPFAM" id="SSF52768">
    <property type="entry name" value="Arginase/deacetylase"/>
    <property type="match status" value="1"/>
</dbReference>
<dbReference type="EC" id="3.5.3.8" evidence="5 6"/>
<dbReference type="GO" id="GO:0050415">
    <property type="term" value="F:formimidoylglutamase activity"/>
    <property type="evidence" value="ECO:0007669"/>
    <property type="project" value="UniProtKB-EC"/>
</dbReference>
<feature type="binding site" evidence="5">
    <location>
        <position position="159"/>
    </location>
    <ligand>
        <name>Mn(2+)</name>
        <dbReference type="ChEBI" id="CHEBI:29035"/>
        <label>2</label>
    </ligand>
</feature>
<dbReference type="InterPro" id="IPR006035">
    <property type="entry name" value="Ureohydrolase"/>
</dbReference>
<dbReference type="InterPro" id="IPR020855">
    <property type="entry name" value="Ureohydrolase_Mn_BS"/>
</dbReference>
<dbReference type="NCBIfam" id="TIGR01227">
    <property type="entry name" value="hutG"/>
    <property type="match status" value="1"/>
</dbReference>
<feature type="compositionally biased region" description="Basic and acidic residues" evidence="9">
    <location>
        <begin position="1"/>
        <end position="11"/>
    </location>
</feature>
<evidence type="ECO:0000313" key="11">
    <source>
        <dbReference type="Proteomes" id="UP001596015"/>
    </source>
</evidence>
<comment type="cofactor">
    <cofactor evidence="5">
        <name>Mn(2+)</name>
        <dbReference type="ChEBI" id="CHEBI:29035"/>
    </cofactor>
    <text evidence="5">Binds 2 manganese ions per subunit.</text>
</comment>
<dbReference type="InterPro" id="IPR005923">
    <property type="entry name" value="HutG"/>
</dbReference>
<evidence type="ECO:0000256" key="8">
    <source>
        <dbReference type="RuleBase" id="RU003684"/>
    </source>
</evidence>
<dbReference type="Gene3D" id="3.40.800.10">
    <property type="entry name" value="Ureohydrolase domain"/>
    <property type="match status" value="1"/>
</dbReference>
<comment type="function">
    <text evidence="5">Catalyzes the conversion of N-formimidoyl-L-glutamate to L-glutamate and formamide.</text>
</comment>
<evidence type="ECO:0000256" key="5">
    <source>
        <dbReference type="HAMAP-Rule" id="MF_00737"/>
    </source>
</evidence>
<feature type="binding site" evidence="5">
    <location>
        <position position="159"/>
    </location>
    <ligand>
        <name>Mn(2+)</name>
        <dbReference type="ChEBI" id="CHEBI:29035"/>
        <label>1</label>
    </ligand>
</feature>
<protein>
    <recommendedName>
        <fullName evidence="5 6">Formimidoylglutamase</fullName>
        <ecNumber evidence="5 6">3.5.3.8</ecNumber>
    </recommendedName>
    <alternativeName>
        <fullName evidence="5">Formiminoglutamase</fullName>
    </alternativeName>
    <alternativeName>
        <fullName evidence="5">Formiminoglutamate hydrolase</fullName>
    </alternativeName>
</protein>
<evidence type="ECO:0000313" key="10">
    <source>
        <dbReference type="EMBL" id="MFC4415683.1"/>
    </source>
</evidence>
<evidence type="ECO:0000256" key="1">
    <source>
        <dbReference type="ARBA" id="ARBA00022723"/>
    </source>
</evidence>
<comment type="catalytic activity">
    <reaction evidence="5">
        <text>N-formimidoyl-L-glutamate + H2O = formamide + L-glutamate</text>
        <dbReference type="Rhea" id="RHEA:22492"/>
        <dbReference type="ChEBI" id="CHEBI:15377"/>
        <dbReference type="ChEBI" id="CHEBI:16397"/>
        <dbReference type="ChEBI" id="CHEBI:29985"/>
        <dbReference type="ChEBI" id="CHEBI:58928"/>
        <dbReference type="EC" id="3.5.3.8"/>
    </reaction>
</comment>
<dbReference type="EMBL" id="JBHSEO010000018">
    <property type="protein sequence ID" value="MFC4415683.1"/>
    <property type="molecule type" value="Genomic_DNA"/>
</dbReference>
<feature type="binding site" evidence="5">
    <location>
        <position position="251"/>
    </location>
    <ligand>
        <name>Mn(2+)</name>
        <dbReference type="ChEBI" id="CHEBI:29035"/>
        <label>1</label>
    </ligand>
</feature>
<dbReference type="PRINTS" id="PR00116">
    <property type="entry name" value="ARGINASE"/>
</dbReference>
<accession>A0ABV8XB27</accession>
<comment type="caution">
    <text evidence="10">The sequence shown here is derived from an EMBL/GenBank/DDBJ whole genome shotgun (WGS) entry which is preliminary data.</text>
</comment>
<comment type="pathway">
    <text evidence="5">Amino-acid degradation; L-histidine degradation into L-glutamate; L-glutamate from N-formimidoyl-L-glutamate (hydrolase route): step 1/1.</text>
</comment>
<feature type="binding site" evidence="5">
    <location>
        <position position="129"/>
    </location>
    <ligand>
        <name>Mn(2+)</name>
        <dbReference type="ChEBI" id="CHEBI:29035"/>
        <label>1</label>
    </ligand>
</feature>
<feature type="binding site" evidence="5">
    <location>
        <position position="253"/>
    </location>
    <ligand>
        <name>Mn(2+)</name>
        <dbReference type="ChEBI" id="CHEBI:29035"/>
        <label>2</label>
    </ligand>
</feature>
<feature type="binding site" evidence="5">
    <location>
        <position position="251"/>
    </location>
    <ligand>
        <name>Mn(2+)</name>
        <dbReference type="ChEBI" id="CHEBI:29035"/>
        <label>2</label>
    </ligand>
</feature>
<proteinExistence type="inferred from homology"/>
<feature type="region of interest" description="Disordered" evidence="9">
    <location>
        <begin position="1"/>
        <end position="29"/>
    </location>
</feature>
<comment type="similarity">
    <text evidence="5 7 8">Belongs to the arginase family.</text>
</comment>
<dbReference type="PROSITE" id="PS01053">
    <property type="entry name" value="ARGINASE_1"/>
    <property type="match status" value="1"/>
</dbReference>
<evidence type="ECO:0000256" key="7">
    <source>
        <dbReference type="PROSITE-ProRule" id="PRU00742"/>
    </source>
</evidence>
<name>A0ABV8XB27_9GAMM</name>
<organism evidence="10 11">
    <name type="scientific">Chromohalobacter beijerinckii</name>
    <dbReference type="NCBI Taxonomy" id="86179"/>
    <lineage>
        <taxon>Bacteria</taxon>
        <taxon>Pseudomonadati</taxon>
        <taxon>Pseudomonadota</taxon>
        <taxon>Gammaproteobacteria</taxon>
        <taxon>Oceanospirillales</taxon>
        <taxon>Halomonadaceae</taxon>
        <taxon>Chromohalobacter</taxon>
    </lineage>
</organism>
<dbReference type="Proteomes" id="UP001596015">
    <property type="component" value="Unassembled WGS sequence"/>
</dbReference>
<dbReference type="RefSeq" id="WP_246942100.1">
    <property type="nucleotide sequence ID" value="NZ_JAKGAK010000017.1"/>
</dbReference>
<reference evidence="11" key="1">
    <citation type="journal article" date="2019" name="Int. J. Syst. Evol. Microbiol.">
        <title>The Global Catalogue of Microorganisms (GCM) 10K type strain sequencing project: providing services to taxonomists for standard genome sequencing and annotation.</title>
        <authorList>
            <consortium name="The Broad Institute Genomics Platform"/>
            <consortium name="The Broad Institute Genome Sequencing Center for Infectious Disease"/>
            <person name="Wu L."/>
            <person name="Ma J."/>
        </authorList>
    </citation>
    <scope>NUCLEOTIDE SEQUENCE [LARGE SCALE GENOMIC DNA]</scope>
    <source>
        <strain evidence="11">CCUG 49679</strain>
    </source>
</reference>
<dbReference type="Pfam" id="PF00491">
    <property type="entry name" value="Arginase"/>
    <property type="match status" value="1"/>
</dbReference>
<dbReference type="PANTHER" id="PTHR11358">
    <property type="entry name" value="ARGINASE/AGMATINASE"/>
    <property type="match status" value="1"/>
</dbReference>
<keyword evidence="2 5" id="KW-0378">Hydrolase</keyword>
<gene>
    <name evidence="5 10" type="primary">hutG</name>
    <name evidence="10" type="ORF">ACFO0E_04575</name>
</gene>
<evidence type="ECO:0000256" key="9">
    <source>
        <dbReference type="SAM" id="MobiDB-lite"/>
    </source>
</evidence>
<dbReference type="InterPro" id="IPR023696">
    <property type="entry name" value="Ureohydrolase_dom_sf"/>
</dbReference>
<keyword evidence="11" id="KW-1185">Reference proteome</keyword>
<evidence type="ECO:0000256" key="4">
    <source>
        <dbReference type="ARBA" id="ARBA00023211"/>
    </source>
</evidence>
<sequence length="322" mass="34892">MSADSDTHDTPPIDMTAWQGRVDPEPDSPRWHQCVQPWTAHATPGATLLGFASDAGVKRNQGRPGAADGPLAIRRALANLAWHRQGPAYDAGTVVCEGDALEDAQQRLGERVAETLDAGHFPVVLGGGHEIAFGSWQGLARHLEAQGSKAPRVGIINLDAHFDLRDPVHVRSSGTPFAQIVDQCEMHDWPFRYACLGVSRASNTRALFQRAEDLGVLVREDREFTAATFDAIVRDVERFVARCEHVYLTIDLDVLPAAEAPGVSAPAARGVSLALLEPLIEIIRDSGKLRLADIAELNPEHDIDSRTAKVAARLVHQLTLTG</sequence>
<dbReference type="PANTHER" id="PTHR11358:SF35">
    <property type="entry name" value="FORMIMIDOYLGLUTAMASE"/>
    <property type="match status" value="1"/>
</dbReference>
<evidence type="ECO:0000256" key="3">
    <source>
        <dbReference type="ARBA" id="ARBA00022808"/>
    </source>
</evidence>
<feature type="binding site" evidence="5">
    <location>
        <position position="161"/>
    </location>
    <ligand>
        <name>Mn(2+)</name>
        <dbReference type="ChEBI" id="CHEBI:29035"/>
        <label>2</label>
    </ligand>
</feature>